<dbReference type="GO" id="GO:1901605">
    <property type="term" value="P:alpha-amino acid metabolic process"/>
    <property type="evidence" value="ECO:0007669"/>
    <property type="project" value="TreeGrafter"/>
</dbReference>
<evidence type="ECO:0000313" key="7">
    <source>
        <dbReference type="EMBL" id="KAJ3261497.1"/>
    </source>
</evidence>
<dbReference type="FunFam" id="3.90.1150.10:FF:000166">
    <property type="entry name" value="Kynurenine/alpha-aminoadipate aminotransferase, mitochondrial"/>
    <property type="match status" value="1"/>
</dbReference>
<gene>
    <name evidence="7" type="ORF">HK103_005332</name>
</gene>
<evidence type="ECO:0000313" key="8">
    <source>
        <dbReference type="Proteomes" id="UP001210925"/>
    </source>
</evidence>
<reference evidence="7" key="1">
    <citation type="submission" date="2020-05" db="EMBL/GenBank/DDBJ databases">
        <title>Phylogenomic resolution of chytrid fungi.</title>
        <authorList>
            <person name="Stajich J.E."/>
            <person name="Amses K."/>
            <person name="Simmons R."/>
            <person name="Seto K."/>
            <person name="Myers J."/>
            <person name="Bonds A."/>
            <person name="Quandt C.A."/>
            <person name="Barry K."/>
            <person name="Liu P."/>
            <person name="Grigoriev I."/>
            <person name="Longcore J.E."/>
            <person name="James T.Y."/>
        </authorList>
    </citation>
    <scope>NUCLEOTIDE SEQUENCE</scope>
    <source>
        <strain evidence="7">PLAUS21</strain>
    </source>
</reference>
<dbReference type="InterPro" id="IPR004839">
    <property type="entry name" value="Aminotransferase_I/II_large"/>
</dbReference>
<dbReference type="Gene3D" id="3.40.640.10">
    <property type="entry name" value="Type I PLP-dependent aspartate aminotransferase-like (Major domain)"/>
    <property type="match status" value="1"/>
</dbReference>
<evidence type="ECO:0000256" key="3">
    <source>
        <dbReference type="ARBA" id="ARBA00022576"/>
    </source>
</evidence>
<dbReference type="Pfam" id="PF00155">
    <property type="entry name" value="Aminotran_1_2"/>
    <property type="match status" value="1"/>
</dbReference>
<dbReference type="InterPro" id="IPR050859">
    <property type="entry name" value="Class-I_PLP-dep_aminotransf"/>
</dbReference>
<protein>
    <recommendedName>
        <fullName evidence="6">Aminotransferase class I/classII large domain-containing protein</fullName>
    </recommendedName>
</protein>
<dbReference type="FunFam" id="3.40.640.10:FF:000071">
    <property type="entry name" value="Kynurenine/alpha-aminoadipate aminotransferase, mitochondrial"/>
    <property type="match status" value="1"/>
</dbReference>
<keyword evidence="3" id="KW-0032">Aminotransferase</keyword>
<comment type="cofactor">
    <cofactor evidence="1">
        <name>pyridoxal 5'-phosphate</name>
        <dbReference type="ChEBI" id="CHEBI:597326"/>
    </cofactor>
</comment>
<evidence type="ECO:0000256" key="5">
    <source>
        <dbReference type="ARBA" id="ARBA00022898"/>
    </source>
</evidence>
<dbReference type="PANTHER" id="PTHR42790:SF19">
    <property type="entry name" value="KYNURENINE_ALPHA-AMINOADIPATE AMINOTRANSFERASE, MITOCHONDRIAL"/>
    <property type="match status" value="1"/>
</dbReference>
<comment type="similarity">
    <text evidence="2">Belongs to the class-I pyridoxal-phosphate-dependent aminotransferase family.</text>
</comment>
<dbReference type="AlphaFoldDB" id="A0AAD5UNM2"/>
<sequence>MTAAGSKPQVHKKLSRDLSQLAEEMKRFSTFKQVMDYSQFFSENSKLRKHSAIRAMQKYLSIPGMISLGGGLPNTQTFPFESISVKLKTGETIELKDKVLDKALQYGSTPGDSQLVDWLRQLQEQVHNPPYQSYDICVGNGSQDLITKAMEALINPGDTILIESPTYVGILAFLRPLGAKFLEIPVDNQGIQPDALEEALLNWPDIATRPKVLYTVPTAGNPTGLSTIYERKKKVYEIAQKFNLIILEDDPYYYLQFKTPLTPSYFSLDCDGRVLRFDSVSKILSGGMRVGWVSGPPALVERIVLHGMATNLHPSGVSQLLVHTVLNKWGVNGFLEHTRSVAQFYEKRRDAFLHSLDTHLKGKAEWTVPEAGMFVWIKLPINDSFDLITNKAREAKILLVPGVEFFPNKRDTGYVRASYSYATEEEMDEACRRLAELL</sequence>
<organism evidence="7 8">
    <name type="scientific">Boothiomyces macroporosus</name>
    <dbReference type="NCBI Taxonomy" id="261099"/>
    <lineage>
        <taxon>Eukaryota</taxon>
        <taxon>Fungi</taxon>
        <taxon>Fungi incertae sedis</taxon>
        <taxon>Chytridiomycota</taxon>
        <taxon>Chytridiomycota incertae sedis</taxon>
        <taxon>Chytridiomycetes</taxon>
        <taxon>Rhizophydiales</taxon>
        <taxon>Terramycetaceae</taxon>
        <taxon>Boothiomyces</taxon>
    </lineage>
</organism>
<dbReference type="Proteomes" id="UP001210925">
    <property type="component" value="Unassembled WGS sequence"/>
</dbReference>
<dbReference type="GO" id="GO:0030170">
    <property type="term" value="F:pyridoxal phosphate binding"/>
    <property type="evidence" value="ECO:0007669"/>
    <property type="project" value="InterPro"/>
</dbReference>
<dbReference type="InterPro" id="IPR015421">
    <property type="entry name" value="PyrdxlP-dep_Trfase_major"/>
</dbReference>
<evidence type="ECO:0000259" key="6">
    <source>
        <dbReference type="Pfam" id="PF00155"/>
    </source>
</evidence>
<feature type="domain" description="Aminotransferase class I/classII large" evidence="6">
    <location>
        <begin position="102"/>
        <end position="434"/>
    </location>
</feature>
<evidence type="ECO:0000256" key="1">
    <source>
        <dbReference type="ARBA" id="ARBA00001933"/>
    </source>
</evidence>
<dbReference type="InterPro" id="IPR015424">
    <property type="entry name" value="PyrdxlP-dep_Trfase"/>
</dbReference>
<keyword evidence="8" id="KW-1185">Reference proteome</keyword>
<dbReference type="PANTHER" id="PTHR42790">
    <property type="entry name" value="AMINOTRANSFERASE"/>
    <property type="match status" value="1"/>
</dbReference>
<keyword evidence="5" id="KW-0663">Pyridoxal phosphate</keyword>
<dbReference type="GO" id="GO:0047536">
    <property type="term" value="F:2-aminoadipate transaminase activity"/>
    <property type="evidence" value="ECO:0007669"/>
    <property type="project" value="UniProtKB-ARBA"/>
</dbReference>
<name>A0AAD5UNM2_9FUNG</name>
<evidence type="ECO:0000256" key="2">
    <source>
        <dbReference type="ARBA" id="ARBA00007441"/>
    </source>
</evidence>
<dbReference type="GO" id="GO:0005759">
    <property type="term" value="C:mitochondrial matrix"/>
    <property type="evidence" value="ECO:0007669"/>
    <property type="project" value="UniProtKB-ARBA"/>
</dbReference>
<proteinExistence type="inferred from homology"/>
<keyword evidence="4" id="KW-0808">Transferase</keyword>
<evidence type="ECO:0000256" key="4">
    <source>
        <dbReference type="ARBA" id="ARBA00022679"/>
    </source>
</evidence>
<dbReference type="EMBL" id="JADGKB010000005">
    <property type="protein sequence ID" value="KAJ3261497.1"/>
    <property type="molecule type" value="Genomic_DNA"/>
</dbReference>
<dbReference type="GO" id="GO:0047315">
    <property type="term" value="F:kynurenine-glyoxylate transaminase activity"/>
    <property type="evidence" value="ECO:0007669"/>
    <property type="project" value="UniProtKB-ARBA"/>
</dbReference>
<accession>A0AAD5UNM2</accession>
<dbReference type="SUPFAM" id="SSF53383">
    <property type="entry name" value="PLP-dependent transferases"/>
    <property type="match status" value="1"/>
</dbReference>
<dbReference type="CDD" id="cd00609">
    <property type="entry name" value="AAT_like"/>
    <property type="match status" value="1"/>
</dbReference>
<comment type="caution">
    <text evidence="7">The sequence shown here is derived from an EMBL/GenBank/DDBJ whole genome shotgun (WGS) entry which is preliminary data.</text>
</comment>